<name>A0A9D4N932_DREPO</name>
<dbReference type="Proteomes" id="UP000828390">
    <property type="component" value="Unassembled WGS sequence"/>
</dbReference>
<protein>
    <submittedName>
        <fullName evidence="1">Uncharacterized protein</fullName>
    </submittedName>
</protein>
<dbReference type="AlphaFoldDB" id="A0A9D4N932"/>
<proteinExistence type="predicted"/>
<dbReference type="InterPro" id="IPR042838">
    <property type="entry name" value="KIAA1958"/>
</dbReference>
<dbReference type="PANTHER" id="PTHR46963:SF2">
    <property type="match status" value="1"/>
</dbReference>
<dbReference type="EMBL" id="JAIWYP010000001">
    <property type="protein sequence ID" value="KAH3889429.1"/>
    <property type="molecule type" value="Genomic_DNA"/>
</dbReference>
<comment type="caution">
    <text evidence="1">The sequence shown here is derived from an EMBL/GenBank/DDBJ whole genome shotgun (WGS) entry which is preliminary data.</text>
</comment>
<reference evidence="1" key="1">
    <citation type="journal article" date="2019" name="bioRxiv">
        <title>The Genome of the Zebra Mussel, Dreissena polymorpha: A Resource for Invasive Species Research.</title>
        <authorList>
            <person name="McCartney M.A."/>
            <person name="Auch B."/>
            <person name="Kono T."/>
            <person name="Mallez S."/>
            <person name="Zhang Y."/>
            <person name="Obille A."/>
            <person name="Becker A."/>
            <person name="Abrahante J.E."/>
            <person name="Garbe J."/>
            <person name="Badalamenti J.P."/>
            <person name="Herman A."/>
            <person name="Mangelson H."/>
            <person name="Liachko I."/>
            <person name="Sullivan S."/>
            <person name="Sone E.D."/>
            <person name="Koren S."/>
            <person name="Silverstein K.A.T."/>
            <person name="Beckman K.B."/>
            <person name="Gohl D.M."/>
        </authorList>
    </citation>
    <scope>NUCLEOTIDE SEQUENCE</scope>
    <source>
        <strain evidence="1">Duluth1</strain>
        <tissue evidence="1">Whole animal</tissue>
    </source>
</reference>
<sequence>MCSIDRHLKKHNCKLRVATDREFERARDVLKSKQKDIKKQGLCNKPKTADILTDEHLDLMYKAKTLGDHSARS</sequence>
<keyword evidence="2" id="KW-1185">Reference proteome</keyword>
<evidence type="ECO:0000313" key="1">
    <source>
        <dbReference type="EMBL" id="KAH3889429.1"/>
    </source>
</evidence>
<evidence type="ECO:0000313" key="2">
    <source>
        <dbReference type="Proteomes" id="UP000828390"/>
    </source>
</evidence>
<organism evidence="1 2">
    <name type="scientific">Dreissena polymorpha</name>
    <name type="common">Zebra mussel</name>
    <name type="synonym">Mytilus polymorpha</name>
    <dbReference type="NCBI Taxonomy" id="45954"/>
    <lineage>
        <taxon>Eukaryota</taxon>
        <taxon>Metazoa</taxon>
        <taxon>Spiralia</taxon>
        <taxon>Lophotrochozoa</taxon>
        <taxon>Mollusca</taxon>
        <taxon>Bivalvia</taxon>
        <taxon>Autobranchia</taxon>
        <taxon>Heteroconchia</taxon>
        <taxon>Euheterodonta</taxon>
        <taxon>Imparidentia</taxon>
        <taxon>Neoheterodontei</taxon>
        <taxon>Myida</taxon>
        <taxon>Dreissenoidea</taxon>
        <taxon>Dreissenidae</taxon>
        <taxon>Dreissena</taxon>
    </lineage>
</organism>
<gene>
    <name evidence="1" type="ORF">DPMN_013483</name>
</gene>
<accession>A0A9D4N932</accession>
<reference evidence="1" key="2">
    <citation type="submission" date="2020-11" db="EMBL/GenBank/DDBJ databases">
        <authorList>
            <person name="McCartney M.A."/>
            <person name="Auch B."/>
            <person name="Kono T."/>
            <person name="Mallez S."/>
            <person name="Becker A."/>
            <person name="Gohl D.M."/>
            <person name="Silverstein K.A.T."/>
            <person name="Koren S."/>
            <person name="Bechman K.B."/>
            <person name="Herman A."/>
            <person name="Abrahante J.E."/>
            <person name="Garbe J."/>
        </authorList>
    </citation>
    <scope>NUCLEOTIDE SEQUENCE</scope>
    <source>
        <strain evidence="1">Duluth1</strain>
        <tissue evidence="1">Whole animal</tissue>
    </source>
</reference>
<dbReference type="PANTHER" id="PTHR46963">
    <property type="entry name" value="SIMILAR TO RIKEN CDNA E130308A19"/>
    <property type="match status" value="1"/>
</dbReference>